<dbReference type="GO" id="GO:0005576">
    <property type="term" value="C:extracellular region"/>
    <property type="evidence" value="ECO:0007669"/>
    <property type="project" value="UniProtKB-SubCell"/>
</dbReference>
<comment type="caution">
    <text evidence="8">The sequence shown here is derived from an EMBL/GenBank/DDBJ whole genome shotgun (WGS) entry which is preliminary data.</text>
</comment>
<comment type="similarity">
    <text evidence="1 5">Belongs to the FliD family.</text>
</comment>
<accession>A0A9D7XJ45</accession>
<dbReference type="GO" id="GO:0071973">
    <property type="term" value="P:bacterial-type flagellum-dependent cell motility"/>
    <property type="evidence" value="ECO:0007669"/>
    <property type="project" value="TreeGrafter"/>
</dbReference>
<dbReference type="PANTHER" id="PTHR30288">
    <property type="entry name" value="FLAGELLAR CAP/ASSEMBLY PROTEIN FLID"/>
    <property type="match status" value="1"/>
</dbReference>
<keyword evidence="8" id="KW-0969">Cilium</keyword>
<dbReference type="PANTHER" id="PTHR30288:SF0">
    <property type="entry name" value="FLAGELLAR HOOK-ASSOCIATED PROTEIN 2"/>
    <property type="match status" value="1"/>
</dbReference>
<organism evidence="8 9">
    <name type="scientific">Candidatus Geothrix skivensis</name>
    <dbReference type="NCBI Taxonomy" id="2954439"/>
    <lineage>
        <taxon>Bacteria</taxon>
        <taxon>Pseudomonadati</taxon>
        <taxon>Acidobacteriota</taxon>
        <taxon>Holophagae</taxon>
        <taxon>Holophagales</taxon>
        <taxon>Holophagaceae</taxon>
        <taxon>Geothrix</taxon>
    </lineage>
</organism>
<proteinExistence type="inferred from homology"/>
<evidence type="ECO:0000313" key="9">
    <source>
        <dbReference type="Proteomes" id="UP000886657"/>
    </source>
</evidence>
<keyword evidence="5" id="KW-0964">Secreted</keyword>
<sequence length="576" mass="58370">MATTGNSLSGISSGIDTKALIDAILGMKGGSVTRLQAKKDLNDKKTEALTAMRTSLSAFSLSLAVIQDKLSSRLITSSDSNNTNVTATGTGAAAGNYDITVRTVATKGRISATLDAQGWATNLAVASPTDSVSSNVFTPGTPAQFAIQGTDGVIKTITMTEGANTLNGLRDAINASGAGVTATVVNIGKGDKPYQLVLSAKETGIGTTQGVVTLVDITNMANGQPGAAANNLGITAGTVDSLVTPAALTGGLTSTVSGLSATNANFTLNGVELTRTTNVVKDAAEGMTFTLKQGGQTGTTTLSVTPDKIGATAAMQDLITKYNALVKDYKAASTSTKDSDGSIIQAPLTNDASTRNLMATLKSTLAGASAGLPGSATYKTMADLGVRTMADGTLFLNTNTLQTAMGNDLASVQRLFNFSGDSTNQGVAFKSAGPKTITGPVDFQITQDGGGTLWGAFTRNGVTSSPIQVAADGTLVGTGDYEGLNLKVTGTGSGTLTLSRGVGRAVTDLLSAFTGTSGGIDTLLKSITTQNTNLGSQIVQGQTRLDNERTVLTKKFAQMEAMLGRMKAASGSLSGL</sequence>
<feature type="domain" description="Flagellar hook-associated protein 2 N-terminal" evidence="6">
    <location>
        <begin position="13"/>
        <end position="107"/>
    </location>
</feature>
<dbReference type="InterPro" id="IPR010809">
    <property type="entry name" value="FliD_C"/>
</dbReference>
<dbReference type="InterPro" id="IPR040026">
    <property type="entry name" value="FliD"/>
</dbReference>
<dbReference type="Proteomes" id="UP000886657">
    <property type="component" value="Unassembled WGS sequence"/>
</dbReference>
<evidence type="ECO:0000256" key="2">
    <source>
        <dbReference type="ARBA" id="ARBA00011255"/>
    </source>
</evidence>
<dbReference type="AlphaFoldDB" id="A0A9D7XJ45"/>
<dbReference type="GO" id="GO:0007155">
    <property type="term" value="P:cell adhesion"/>
    <property type="evidence" value="ECO:0007669"/>
    <property type="project" value="InterPro"/>
</dbReference>
<dbReference type="Pfam" id="PF07195">
    <property type="entry name" value="FliD_C"/>
    <property type="match status" value="1"/>
</dbReference>
<keyword evidence="4 5" id="KW-0975">Bacterial flagellum</keyword>
<keyword evidence="8" id="KW-0966">Cell projection</keyword>
<dbReference type="Pfam" id="PF02465">
    <property type="entry name" value="FliD_N"/>
    <property type="match status" value="1"/>
</dbReference>
<feature type="domain" description="Flagellar hook-associated protein 2 C-terminal" evidence="7">
    <location>
        <begin position="261"/>
        <end position="568"/>
    </location>
</feature>
<protein>
    <recommendedName>
        <fullName evidence="5">Flagellar hook-associated protein 2</fullName>
        <shortName evidence="5">HAP2</shortName>
    </recommendedName>
    <alternativeName>
        <fullName evidence="5">Flagellar cap protein</fullName>
    </alternativeName>
</protein>
<name>A0A9D7XJ45_9BACT</name>
<evidence type="ECO:0000256" key="3">
    <source>
        <dbReference type="ARBA" id="ARBA00023054"/>
    </source>
</evidence>
<dbReference type="InterPro" id="IPR003481">
    <property type="entry name" value="FliD_N"/>
</dbReference>
<evidence type="ECO:0000259" key="7">
    <source>
        <dbReference type="Pfam" id="PF07195"/>
    </source>
</evidence>
<dbReference type="GO" id="GO:0009421">
    <property type="term" value="C:bacterial-type flagellum filament cap"/>
    <property type="evidence" value="ECO:0007669"/>
    <property type="project" value="InterPro"/>
</dbReference>
<evidence type="ECO:0000256" key="4">
    <source>
        <dbReference type="ARBA" id="ARBA00023143"/>
    </source>
</evidence>
<gene>
    <name evidence="8" type="primary">fliD</name>
    <name evidence="8" type="ORF">IPP58_12775</name>
</gene>
<dbReference type="EMBL" id="JADKIO010000009">
    <property type="protein sequence ID" value="MBK9797343.1"/>
    <property type="molecule type" value="Genomic_DNA"/>
</dbReference>
<evidence type="ECO:0000256" key="5">
    <source>
        <dbReference type="RuleBase" id="RU362066"/>
    </source>
</evidence>
<keyword evidence="8" id="KW-0282">Flagellum</keyword>
<reference evidence="8" key="1">
    <citation type="submission" date="2020-10" db="EMBL/GenBank/DDBJ databases">
        <title>Connecting structure to function with the recovery of over 1000 high-quality activated sludge metagenome-assembled genomes encoding full-length rRNA genes using long-read sequencing.</title>
        <authorList>
            <person name="Singleton C.M."/>
            <person name="Petriglieri F."/>
            <person name="Kristensen J.M."/>
            <person name="Kirkegaard R.H."/>
            <person name="Michaelsen T.Y."/>
            <person name="Andersen M.H."/>
            <person name="Karst S.M."/>
            <person name="Dueholm M.S."/>
            <person name="Nielsen P.H."/>
            <person name="Albertsen M."/>
        </authorList>
    </citation>
    <scope>NUCLEOTIDE SEQUENCE</scope>
    <source>
        <strain evidence="8">Skiv_18-Q3-R9-52_MAXAC.067</strain>
    </source>
</reference>
<evidence type="ECO:0000313" key="8">
    <source>
        <dbReference type="EMBL" id="MBK9797343.1"/>
    </source>
</evidence>
<comment type="function">
    <text evidence="5">Required for morphogenesis and for the elongation of the flagellar filament by facilitating polymerization of the flagellin monomers at the tip of growing filament. Forms a capping structure, which prevents flagellin subunits (transported through the central channel of the flagellum) from leaking out without polymerization at the distal end.</text>
</comment>
<comment type="subcellular location">
    <subcellularLocation>
        <location evidence="5">Secreted</location>
    </subcellularLocation>
    <subcellularLocation>
        <location evidence="5">Bacterial flagellum</location>
    </subcellularLocation>
</comment>
<comment type="subunit">
    <text evidence="2 5">Homopentamer.</text>
</comment>
<dbReference type="GO" id="GO:0009424">
    <property type="term" value="C:bacterial-type flagellum hook"/>
    <property type="evidence" value="ECO:0007669"/>
    <property type="project" value="UniProtKB-UniRule"/>
</dbReference>
<keyword evidence="3" id="KW-0175">Coiled coil</keyword>
<evidence type="ECO:0000256" key="1">
    <source>
        <dbReference type="ARBA" id="ARBA00009764"/>
    </source>
</evidence>
<evidence type="ECO:0000259" key="6">
    <source>
        <dbReference type="Pfam" id="PF02465"/>
    </source>
</evidence>